<proteinExistence type="predicted"/>
<evidence type="ECO:0000313" key="1">
    <source>
        <dbReference type="EMBL" id="MCD2424412.1"/>
    </source>
</evidence>
<protein>
    <recommendedName>
        <fullName evidence="3">DUF4214 domain-containing protein</fullName>
    </recommendedName>
</protein>
<dbReference type="RefSeq" id="WP_231006225.1">
    <property type="nucleotide sequence ID" value="NZ_JAJNEC010000005.1"/>
</dbReference>
<keyword evidence="2" id="KW-1185">Reference proteome</keyword>
<reference evidence="1 2" key="1">
    <citation type="submission" date="2021-11" db="EMBL/GenBank/DDBJ databases">
        <title>Genomic of Niabella pedocola.</title>
        <authorList>
            <person name="Wu T."/>
        </authorList>
    </citation>
    <scope>NUCLEOTIDE SEQUENCE [LARGE SCALE GENOMIC DNA]</scope>
    <source>
        <strain evidence="1 2">JCM 31011</strain>
    </source>
</reference>
<sequence length="156" mass="18425">MFNRKKKSYRLLPTAGLFYRINSRIQNKQHQLADWMQKKTRHWKAKQQRCFLFILCLLMGGTSTDRLLELFDDRMDTSTPITKQQQLPLPVIPAESPAYSSPADTFIFSRFRNYLDSLLETPEGRKVYKDFLKKRPGFMDSLVFAEKTLKQSFPNH</sequence>
<evidence type="ECO:0000313" key="2">
    <source>
        <dbReference type="Proteomes" id="UP001199816"/>
    </source>
</evidence>
<accession>A0ABS8PVW7</accession>
<comment type="caution">
    <text evidence="1">The sequence shown here is derived from an EMBL/GenBank/DDBJ whole genome shotgun (WGS) entry which is preliminary data.</text>
</comment>
<evidence type="ECO:0008006" key="3">
    <source>
        <dbReference type="Google" id="ProtNLM"/>
    </source>
</evidence>
<dbReference type="Proteomes" id="UP001199816">
    <property type="component" value="Unassembled WGS sequence"/>
</dbReference>
<name>A0ABS8PVW7_9BACT</name>
<dbReference type="EMBL" id="JAJNEC010000005">
    <property type="protein sequence ID" value="MCD2424412.1"/>
    <property type="molecule type" value="Genomic_DNA"/>
</dbReference>
<gene>
    <name evidence="1" type="ORF">LQ567_16650</name>
</gene>
<organism evidence="1 2">
    <name type="scientific">Niabella pedocola</name>
    <dbReference type="NCBI Taxonomy" id="1752077"/>
    <lineage>
        <taxon>Bacteria</taxon>
        <taxon>Pseudomonadati</taxon>
        <taxon>Bacteroidota</taxon>
        <taxon>Chitinophagia</taxon>
        <taxon>Chitinophagales</taxon>
        <taxon>Chitinophagaceae</taxon>
        <taxon>Niabella</taxon>
    </lineage>
</organism>